<organism evidence="1 2">
    <name type="scientific">Tabrizicola oligotrophica</name>
    <dbReference type="NCBI Taxonomy" id="2710650"/>
    <lineage>
        <taxon>Bacteria</taxon>
        <taxon>Pseudomonadati</taxon>
        <taxon>Pseudomonadota</taxon>
        <taxon>Alphaproteobacteria</taxon>
        <taxon>Rhodobacterales</taxon>
        <taxon>Paracoccaceae</taxon>
        <taxon>Tabrizicola</taxon>
    </lineage>
</organism>
<proteinExistence type="predicted"/>
<dbReference type="EMBL" id="JAAIVJ010000001">
    <property type="protein sequence ID" value="NEY89217.1"/>
    <property type="molecule type" value="Genomic_DNA"/>
</dbReference>
<name>A0A6M0QP71_9RHOB</name>
<dbReference type="Proteomes" id="UP000477782">
    <property type="component" value="Unassembled WGS sequence"/>
</dbReference>
<evidence type="ECO:0000313" key="2">
    <source>
        <dbReference type="Proteomes" id="UP000477782"/>
    </source>
</evidence>
<sequence>MVVTVFIYGGSNSLLKTGWTAGLQEDFPPHSVVNHSIGATTSVTAIYQMLTNAKIRHEPGDVVVWEYALNEANHITKGLDPEIALGNTERFIRECARRELKLAAAVFTPLDQEMAEERMPYYSMLHALFQHYGIEIFDVSQTWRLQNDVPRVPRRLYRNKAHYADDPEIRNFIIAGVKTALGKAQRPMNVSPLRCGPGELHVELAKTGERFENSRISALVAPINYRMEFSRKGAVVGLAALVHPNSRSGLHVRLDRRNRVESMANFSTAGAKSMGKPIMKVYSAEAAKNVTWDVIPGDVLDIGPLNSAGLLYSETSSRGELKRLDEVQPASFIGVVMELSETD</sequence>
<keyword evidence="2" id="KW-1185">Reference proteome</keyword>
<dbReference type="SUPFAM" id="SSF52266">
    <property type="entry name" value="SGNH hydrolase"/>
    <property type="match status" value="1"/>
</dbReference>
<evidence type="ECO:0000313" key="1">
    <source>
        <dbReference type="EMBL" id="NEY89217.1"/>
    </source>
</evidence>
<comment type="caution">
    <text evidence="1">The sequence shown here is derived from an EMBL/GenBank/DDBJ whole genome shotgun (WGS) entry which is preliminary data.</text>
</comment>
<dbReference type="RefSeq" id="WP_164623223.1">
    <property type="nucleotide sequence ID" value="NZ_JAAIVJ010000001.1"/>
</dbReference>
<dbReference type="Gene3D" id="3.40.50.1110">
    <property type="entry name" value="SGNH hydrolase"/>
    <property type="match status" value="1"/>
</dbReference>
<keyword evidence="1" id="KW-0378">Hydrolase</keyword>
<protein>
    <submittedName>
        <fullName evidence="1">SGNH/GDSL hydrolase family protein</fullName>
    </submittedName>
</protein>
<accession>A0A6M0QP71</accession>
<dbReference type="InterPro" id="IPR036514">
    <property type="entry name" value="SGNH_hydro_sf"/>
</dbReference>
<dbReference type="GO" id="GO:0016788">
    <property type="term" value="F:hydrolase activity, acting on ester bonds"/>
    <property type="evidence" value="ECO:0007669"/>
    <property type="project" value="UniProtKB-ARBA"/>
</dbReference>
<dbReference type="AlphaFoldDB" id="A0A6M0QP71"/>
<reference evidence="1 2" key="1">
    <citation type="submission" date="2020-02" db="EMBL/GenBank/DDBJ databases">
        <authorList>
            <person name="Chen W.-M."/>
        </authorList>
    </citation>
    <scope>NUCLEOTIDE SEQUENCE [LARGE SCALE GENOMIC DNA]</scope>
    <source>
        <strain evidence="1 2">KMS-5</strain>
    </source>
</reference>
<gene>
    <name evidence="1" type="ORF">G4Z14_02825</name>
</gene>